<dbReference type="AlphaFoldDB" id="A0AAV9HYV3"/>
<reference evidence="2" key="2">
    <citation type="submission" date="2023-06" db="EMBL/GenBank/DDBJ databases">
        <authorList>
            <consortium name="Lawrence Berkeley National Laboratory"/>
            <person name="Mondo S.J."/>
            <person name="Hensen N."/>
            <person name="Bonometti L."/>
            <person name="Westerberg I."/>
            <person name="Brannstrom I.O."/>
            <person name="Guillou S."/>
            <person name="Cros-Aarteil S."/>
            <person name="Calhoun S."/>
            <person name="Haridas S."/>
            <person name="Kuo A."/>
            <person name="Pangilinan J."/>
            <person name="Riley R."/>
            <person name="Labutti K."/>
            <person name="Andreopoulos B."/>
            <person name="Lipzen A."/>
            <person name="Chen C."/>
            <person name="Yanf M."/>
            <person name="Daum C."/>
            <person name="Ng V."/>
            <person name="Clum A."/>
            <person name="Steindorff A."/>
            <person name="Ohm R."/>
            <person name="Martin F."/>
            <person name="Silar P."/>
            <person name="Natvig D."/>
            <person name="Lalanne C."/>
            <person name="Gautier V."/>
            <person name="Ament-Velasquez S.L."/>
            <person name="Kruys A."/>
            <person name="Hutchinson M.I."/>
            <person name="Powell A.J."/>
            <person name="Barry K."/>
            <person name="Miller A.N."/>
            <person name="Grigoriev I.V."/>
            <person name="Debuchy R."/>
            <person name="Gladieux P."/>
            <person name="Thoren M.H."/>
            <person name="Johannesson H."/>
        </authorList>
    </citation>
    <scope>NUCLEOTIDE SEQUENCE</scope>
    <source>
        <strain evidence="2">PSN324</strain>
    </source>
</reference>
<organism evidence="2 3">
    <name type="scientific">Cladorrhinum samala</name>
    <dbReference type="NCBI Taxonomy" id="585594"/>
    <lineage>
        <taxon>Eukaryota</taxon>
        <taxon>Fungi</taxon>
        <taxon>Dikarya</taxon>
        <taxon>Ascomycota</taxon>
        <taxon>Pezizomycotina</taxon>
        <taxon>Sordariomycetes</taxon>
        <taxon>Sordariomycetidae</taxon>
        <taxon>Sordariales</taxon>
        <taxon>Podosporaceae</taxon>
        <taxon>Cladorrhinum</taxon>
    </lineage>
</organism>
<sequence length="159" mass="17466">MKFFTSSILLLASFTSANPVITHSPRQTTPGPYKISNFFASKTHLSGYCSFEFQVTSPTLTTPATCTAYLDSGFSGSWWLASVWPGAGKCDNAAVDWTFYQQQAFDDTPANFSVTIDGVEGRYTIPKEDISVSVNGNSPFDDDVYYSGPRDFEIVEFGN</sequence>
<evidence type="ECO:0000313" key="2">
    <source>
        <dbReference type="EMBL" id="KAK4464713.1"/>
    </source>
</evidence>
<protein>
    <submittedName>
        <fullName evidence="2">Uncharacterized protein</fullName>
    </submittedName>
</protein>
<feature type="chain" id="PRO_5043743040" evidence="1">
    <location>
        <begin position="18"/>
        <end position="159"/>
    </location>
</feature>
<name>A0AAV9HYV3_9PEZI</name>
<evidence type="ECO:0000256" key="1">
    <source>
        <dbReference type="SAM" id="SignalP"/>
    </source>
</evidence>
<keyword evidence="1" id="KW-0732">Signal</keyword>
<proteinExistence type="predicted"/>
<dbReference type="Proteomes" id="UP001321749">
    <property type="component" value="Unassembled WGS sequence"/>
</dbReference>
<comment type="caution">
    <text evidence="2">The sequence shown here is derived from an EMBL/GenBank/DDBJ whole genome shotgun (WGS) entry which is preliminary data.</text>
</comment>
<accession>A0AAV9HYV3</accession>
<evidence type="ECO:0000313" key="3">
    <source>
        <dbReference type="Proteomes" id="UP001321749"/>
    </source>
</evidence>
<dbReference type="EMBL" id="MU864946">
    <property type="protein sequence ID" value="KAK4464713.1"/>
    <property type="molecule type" value="Genomic_DNA"/>
</dbReference>
<keyword evidence="3" id="KW-1185">Reference proteome</keyword>
<gene>
    <name evidence="2" type="ORF">QBC42DRAFT_263098</name>
</gene>
<reference evidence="2" key="1">
    <citation type="journal article" date="2023" name="Mol. Phylogenet. Evol.">
        <title>Genome-scale phylogeny and comparative genomics of the fungal order Sordariales.</title>
        <authorList>
            <person name="Hensen N."/>
            <person name="Bonometti L."/>
            <person name="Westerberg I."/>
            <person name="Brannstrom I.O."/>
            <person name="Guillou S."/>
            <person name="Cros-Aarteil S."/>
            <person name="Calhoun S."/>
            <person name="Haridas S."/>
            <person name="Kuo A."/>
            <person name="Mondo S."/>
            <person name="Pangilinan J."/>
            <person name="Riley R."/>
            <person name="LaButti K."/>
            <person name="Andreopoulos B."/>
            <person name="Lipzen A."/>
            <person name="Chen C."/>
            <person name="Yan M."/>
            <person name="Daum C."/>
            <person name="Ng V."/>
            <person name="Clum A."/>
            <person name="Steindorff A."/>
            <person name="Ohm R.A."/>
            <person name="Martin F."/>
            <person name="Silar P."/>
            <person name="Natvig D.O."/>
            <person name="Lalanne C."/>
            <person name="Gautier V."/>
            <person name="Ament-Velasquez S.L."/>
            <person name="Kruys A."/>
            <person name="Hutchinson M.I."/>
            <person name="Powell A.J."/>
            <person name="Barry K."/>
            <person name="Miller A.N."/>
            <person name="Grigoriev I.V."/>
            <person name="Debuchy R."/>
            <person name="Gladieux P."/>
            <person name="Hiltunen Thoren M."/>
            <person name="Johannesson H."/>
        </authorList>
    </citation>
    <scope>NUCLEOTIDE SEQUENCE</scope>
    <source>
        <strain evidence="2">PSN324</strain>
    </source>
</reference>
<feature type="signal peptide" evidence="1">
    <location>
        <begin position="1"/>
        <end position="17"/>
    </location>
</feature>